<proteinExistence type="predicted"/>
<dbReference type="EnsemblPlants" id="PGSC0003DMT400037017">
    <property type="protein sequence ID" value="PGSC0003DMT400037017"/>
    <property type="gene ID" value="PGSC0003DMG400014268"/>
</dbReference>
<dbReference type="AlphaFoldDB" id="M1B4N6"/>
<protein>
    <submittedName>
        <fullName evidence="1">Dihydrodipicolinate reductase</fullName>
    </submittedName>
</protein>
<dbReference type="Gene3D" id="3.40.50.720">
    <property type="entry name" value="NAD(P)-binding Rossmann-like Domain"/>
    <property type="match status" value="1"/>
</dbReference>
<keyword evidence="2" id="KW-1185">Reference proteome</keyword>
<sequence length="89" mass="9415">MAVLSCQTYFINSKKIIKTKPFICCSSLSSQNNVKVIINGAAKEIGRAAVIAVTKARGMELAGAVDSNFVGQDIGQVNSIASFISIIHL</sequence>
<gene>
    <name evidence="1" type="primary">LOC102586399</name>
</gene>
<dbReference type="Proteomes" id="UP000011115">
    <property type="component" value="Unassembled WGS sequence"/>
</dbReference>
<name>M1B4N6_SOLTU</name>
<reference evidence="2" key="1">
    <citation type="journal article" date="2011" name="Nature">
        <title>Genome sequence and analysis of the tuber crop potato.</title>
        <authorList>
            <consortium name="The Potato Genome Sequencing Consortium"/>
        </authorList>
    </citation>
    <scope>NUCLEOTIDE SEQUENCE [LARGE SCALE GENOMIC DNA]</scope>
    <source>
        <strain evidence="2">cv. DM1-3 516 R44</strain>
    </source>
</reference>
<accession>M1B4N6</accession>
<dbReference type="OrthoDB" id="1931703at2759"/>
<reference evidence="1" key="2">
    <citation type="submission" date="2015-06" db="UniProtKB">
        <authorList>
            <consortium name="EnsemblPlants"/>
        </authorList>
    </citation>
    <scope>IDENTIFICATION</scope>
    <source>
        <strain evidence="1">DM1-3 516 R44</strain>
    </source>
</reference>
<dbReference type="ExpressionAtlas" id="M1B4N6">
    <property type="expression patterns" value="baseline"/>
</dbReference>
<organism evidence="1 2">
    <name type="scientific">Solanum tuberosum</name>
    <name type="common">Potato</name>
    <dbReference type="NCBI Taxonomy" id="4113"/>
    <lineage>
        <taxon>Eukaryota</taxon>
        <taxon>Viridiplantae</taxon>
        <taxon>Streptophyta</taxon>
        <taxon>Embryophyta</taxon>
        <taxon>Tracheophyta</taxon>
        <taxon>Spermatophyta</taxon>
        <taxon>Magnoliopsida</taxon>
        <taxon>eudicotyledons</taxon>
        <taxon>Gunneridae</taxon>
        <taxon>Pentapetalae</taxon>
        <taxon>asterids</taxon>
        <taxon>lamiids</taxon>
        <taxon>Solanales</taxon>
        <taxon>Solanaceae</taxon>
        <taxon>Solanoideae</taxon>
        <taxon>Solaneae</taxon>
        <taxon>Solanum</taxon>
    </lineage>
</organism>
<evidence type="ECO:0000313" key="1">
    <source>
        <dbReference type="EnsemblPlants" id="PGSC0003DMT400037017"/>
    </source>
</evidence>
<dbReference type="Gramene" id="PGSC0003DMT400037017">
    <property type="protein sequence ID" value="PGSC0003DMT400037017"/>
    <property type="gene ID" value="PGSC0003DMG400014268"/>
</dbReference>
<evidence type="ECO:0000313" key="2">
    <source>
        <dbReference type="Proteomes" id="UP000011115"/>
    </source>
</evidence>
<dbReference type="HOGENOM" id="CLU_2459085_0_0_1"/>